<name>A0ACB7VWJ2_DIOAL</name>
<proteinExistence type="predicted"/>
<evidence type="ECO:0000313" key="2">
    <source>
        <dbReference type="Proteomes" id="UP000827976"/>
    </source>
</evidence>
<comment type="caution">
    <text evidence="1">The sequence shown here is derived from an EMBL/GenBank/DDBJ whole genome shotgun (WGS) entry which is preliminary data.</text>
</comment>
<keyword evidence="2" id="KW-1185">Reference proteome</keyword>
<organism evidence="1 2">
    <name type="scientific">Dioscorea alata</name>
    <name type="common">Purple yam</name>
    <dbReference type="NCBI Taxonomy" id="55571"/>
    <lineage>
        <taxon>Eukaryota</taxon>
        <taxon>Viridiplantae</taxon>
        <taxon>Streptophyta</taxon>
        <taxon>Embryophyta</taxon>
        <taxon>Tracheophyta</taxon>
        <taxon>Spermatophyta</taxon>
        <taxon>Magnoliopsida</taxon>
        <taxon>Liliopsida</taxon>
        <taxon>Dioscoreales</taxon>
        <taxon>Dioscoreaceae</taxon>
        <taxon>Dioscorea</taxon>
    </lineage>
</organism>
<gene>
    <name evidence="1" type="ORF">IHE45_06G038300</name>
</gene>
<dbReference type="EMBL" id="CM037016">
    <property type="protein sequence ID" value="KAH7679124.1"/>
    <property type="molecule type" value="Genomic_DNA"/>
</dbReference>
<protein>
    <submittedName>
        <fullName evidence="1">Phloem protein 2-like protein</fullName>
    </submittedName>
</protein>
<reference evidence="2" key="1">
    <citation type="journal article" date="2022" name="Nat. Commun.">
        <title>Chromosome evolution and the genetic basis of agronomically important traits in greater yam.</title>
        <authorList>
            <person name="Bredeson J.V."/>
            <person name="Lyons J.B."/>
            <person name="Oniyinde I.O."/>
            <person name="Okereke N.R."/>
            <person name="Kolade O."/>
            <person name="Nnabue I."/>
            <person name="Nwadili C.O."/>
            <person name="Hribova E."/>
            <person name="Parker M."/>
            <person name="Nwogha J."/>
            <person name="Shu S."/>
            <person name="Carlson J."/>
            <person name="Kariba R."/>
            <person name="Muthemba S."/>
            <person name="Knop K."/>
            <person name="Barton G.J."/>
            <person name="Sherwood A.V."/>
            <person name="Lopez-Montes A."/>
            <person name="Asiedu R."/>
            <person name="Jamnadass R."/>
            <person name="Muchugi A."/>
            <person name="Goodstein D."/>
            <person name="Egesi C.N."/>
            <person name="Featherston J."/>
            <person name="Asfaw A."/>
            <person name="Simpson G.G."/>
            <person name="Dolezel J."/>
            <person name="Hendre P.S."/>
            <person name="Van Deynze A."/>
            <person name="Kumar P.L."/>
            <person name="Obidiegwu J.E."/>
            <person name="Bhattacharjee R."/>
            <person name="Rokhsar D.S."/>
        </authorList>
    </citation>
    <scope>NUCLEOTIDE SEQUENCE [LARGE SCALE GENOMIC DNA]</scope>
    <source>
        <strain evidence="2">cv. TDa95/00328</strain>
    </source>
</reference>
<dbReference type="Proteomes" id="UP000827976">
    <property type="component" value="Chromosome 6"/>
</dbReference>
<evidence type="ECO:0000313" key="1">
    <source>
        <dbReference type="EMBL" id="KAH7679124.1"/>
    </source>
</evidence>
<sequence length="109" mass="12888">MELIQVCWLEVKGILNLEETQHLLPNKTYELFYIIKFEVDSFGWDDGQFHFIYLVVCIYKKNKWHKVLGGEFTVGSTMRGNVKFGMYEIETLWWKGGMVLHGLLIEPKK</sequence>
<accession>A0ACB7VWJ2</accession>